<dbReference type="CDD" id="cd02440">
    <property type="entry name" value="AdoMet_MTases"/>
    <property type="match status" value="1"/>
</dbReference>
<evidence type="ECO:0000256" key="5">
    <source>
        <dbReference type="ARBA" id="ARBA00022603"/>
    </source>
</evidence>
<dbReference type="PaxDb" id="2903-EOD13887"/>
<evidence type="ECO:0000256" key="8">
    <source>
        <dbReference type="ARBA" id="ARBA00022853"/>
    </source>
</evidence>
<evidence type="ECO:0000256" key="14">
    <source>
        <dbReference type="SAM" id="MobiDB-lite"/>
    </source>
</evidence>
<evidence type="ECO:0000256" key="4">
    <source>
        <dbReference type="ARBA" id="ARBA00022490"/>
    </source>
</evidence>
<evidence type="ECO:0000256" key="13">
    <source>
        <dbReference type="PROSITE-ProRule" id="PRU01015"/>
    </source>
</evidence>
<dbReference type="Proteomes" id="UP000013827">
    <property type="component" value="Unassembled WGS sequence"/>
</dbReference>
<proteinExistence type="predicted"/>
<evidence type="ECO:0000256" key="11">
    <source>
        <dbReference type="ARBA" id="ARBA00023242"/>
    </source>
</evidence>
<accession>A0A0D3IRK2</accession>
<dbReference type="HOGENOM" id="CLU_017375_0_0_1"/>
<evidence type="ECO:0000256" key="12">
    <source>
        <dbReference type="ARBA" id="ARBA00049086"/>
    </source>
</evidence>
<keyword evidence="18" id="KW-1185">Reference proteome</keyword>
<feature type="domain" description="Protein arginine N-methyltransferase" evidence="16">
    <location>
        <begin position="164"/>
        <end position="345"/>
    </location>
</feature>
<keyword evidence="4" id="KW-0963">Cytoplasm</keyword>
<keyword evidence="10" id="KW-0804">Transcription</keyword>
<reference evidence="17" key="2">
    <citation type="submission" date="2024-10" db="UniProtKB">
        <authorList>
            <consortium name="EnsemblProtists"/>
        </authorList>
    </citation>
    <scope>IDENTIFICATION</scope>
</reference>
<dbReference type="KEGG" id="ehx:EMIHUDRAFT_66707"/>
<evidence type="ECO:0000256" key="7">
    <source>
        <dbReference type="ARBA" id="ARBA00022691"/>
    </source>
</evidence>
<dbReference type="Gene3D" id="2.70.160.11">
    <property type="entry name" value="Hnrnp arginine n-methyltransferase1"/>
    <property type="match status" value="1"/>
</dbReference>
<keyword evidence="9" id="KW-0805">Transcription regulation</keyword>
<dbReference type="PROSITE" id="PS51678">
    <property type="entry name" value="SAM_MT_PRMT"/>
    <property type="match status" value="1"/>
</dbReference>
<dbReference type="eggNOG" id="KOG1500">
    <property type="taxonomic scope" value="Eukaryota"/>
</dbReference>
<dbReference type="GeneID" id="17259913"/>
<keyword evidence="7 13" id="KW-0949">S-adenosyl-L-methionine</keyword>
<keyword evidence="11" id="KW-0539">Nucleus</keyword>
<evidence type="ECO:0000256" key="3">
    <source>
        <dbReference type="ARBA" id="ARBA00011925"/>
    </source>
</evidence>
<keyword evidence="5 13" id="KW-0489">Methyltransferase</keyword>
<dbReference type="STRING" id="2903.R1BVX4"/>
<dbReference type="AlphaFoldDB" id="A0A0D3IRK2"/>
<evidence type="ECO:0000259" key="15">
    <source>
        <dbReference type="Pfam" id="PF13649"/>
    </source>
</evidence>
<dbReference type="SUPFAM" id="SSF53335">
    <property type="entry name" value="S-adenosyl-L-methionine-dependent methyltransferases"/>
    <property type="match status" value="1"/>
</dbReference>
<dbReference type="InterPro" id="IPR041698">
    <property type="entry name" value="Methyltransf_25"/>
</dbReference>
<dbReference type="InterPro" id="IPR029063">
    <property type="entry name" value="SAM-dependent_MTases_sf"/>
</dbReference>
<dbReference type="RefSeq" id="XP_005766316.1">
    <property type="nucleotide sequence ID" value="XM_005766259.1"/>
</dbReference>
<feature type="domain" description="Methyltransferase" evidence="15">
    <location>
        <begin position="41"/>
        <end position="109"/>
    </location>
</feature>
<sequence length="404" mass="44230">MYFNDYSTLVQQQGMLQDQVRTSIYQFAILENAADFRGKRVLDVGAGTGILSFFAARAGAARVFAVEASGMARHAEQLAAANGLAGEVSVLNQRVEDVELDERVDILISEPLGIALTRRPHTGCRPLSSLPPTGPPPPLRRRMLESYLVARDRLLKPGGKMYPDQAVLYAAPFTDAALYAEQQQKLHFWAQTSFYGAARRSEGRPSRGRRVDLSSLQESAERFYFSQPVVGPVAPHSLLAAPAALEFDFTTMTLGTPRRERRRRRGVRRLTASRAPPLAVPGAGFALWFDCRFPGSHRQVQLSTGPNEPLTHWYQQVRALLKSPIAVGGGHTVTGTMVWEANDARGYNVHITARNANTGVDASNVLVTQCALHHFQYSSQTSQSSPPLFGAAATAPLPLPEEEP</sequence>
<keyword evidence="8" id="KW-0156">Chromatin regulator</keyword>
<dbReference type="Pfam" id="PF13649">
    <property type="entry name" value="Methyltransf_25"/>
    <property type="match status" value="1"/>
</dbReference>
<evidence type="ECO:0000256" key="1">
    <source>
        <dbReference type="ARBA" id="ARBA00004123"/>
    </source>
</evidence>
<dbReference type="OMA" id="PLTRWFQ"/>
<reference evidence="18" key="1">
    <citation type="journal article" date="2013" name="Nature">
        <title>Pan genome of the phytoplankton Emiliania underpins its global distribution.</title>
        <authorList>
            <person name="Read B.A."/>
            <person name="Kegel J."/>
            <person name="Klute M.J."/>
            <person name="Kuo A."/>
            <person name="Lefebvre S.C."/>
            <person name="Maumus F."/>
            <person name="Mayer C."/>
            <person name="Miller J."/>
            <person name="Monier A."/>
            <person name="Salamov A."/>
            <person name="Young J."/>
            <person name="Aguilar M."/>
            <person name="Claverie J.M."/>
            <person name="Frickenhaus S."/>
            <person name="Gonzalez K."/>
            <person name="Herman E.K."/>
            <person name="Lin Y.C."/>
            <person name="Napier J."/>
            <person name="Ogata H."/>
            <person name="Sarno A.F."/>
            <person name="Shmutz J."/>
            <person name="Schroeder D."/>
            <person name="de Vargas C."/>
            <person name="Verret F."/>
            <person name="von Dassow P."/>
            <person name="Valentin K."/>
            <person name="Van de Peer Y."/>
            <person name="Wheeler G."/>
            <person name="Dacks J.B."/>
            <person name="Delwiche C.F."/>
            <person name="Dyhrman S.T."/>
            <person name="Glockner G."/>
            <person name="John U."/>
            <person name="Richards T."/>
            <person name="Worden A.Z."/>
            <person name="Zhang X."/>
            <person name="Grigoriev I.V."/>
            <person name="Allen A.E."/>
            <person name="Bidle K."/>
            <person name="Borodovsky M."/>
            <person name="Bowler C."/>
            <person name="Brownlee C."/>
            <person name="Cock J.M."/>
            <person name="Elias M."/>
            <person name="Gladyshev V.N."/>
            <person name="Groth M."/>
            <person name="Guda C."/>
            <person name="Hadaegh A."/>
            <person name="Iglesias-Rodriguez M.D."/>
            <person name="Jenkins J."/>
            <person name="Jones B.M."/>
            <person name="Lawson T."/>
            <person name="Leese F."/>
            <person name="Lindquist E."/>
            <person name="Lobanov A."/>
            <person name="Lomsadze A."/>
            <person name="Malik S.B."/>
            <person name="Marsh M.E."/>
            <person name="Mackinder L."/>
            <person name="Mock T."/>
            <person name="Mueller-Roeber B."/>
            <person name="Pagarete A."/>
            <person name="Parker M."/>
            <person name="Probert I."/>
            <person name="Quesneville H."/>
            <person name="Raines C."/>
            <person name="Rensing S.A."/>
            <person name="Riano-Pachon D.M."/>
            <person name="Richier S."/>
            <person name="Rokitta S."/>
            <person name="Shiraiwa Y."/>
            <person name="Soanes D.M."/>
            <person name="van der Giezen M."/>
            <person name="Wahlund T.M."/>
            <person name="Williams B."/>
            <person name="Wilson W."/>
            <person name="Wolfe G."/>
            <person name="Wurch L.L."/>
        </authorList>
    </citation>
    <scope>NUCLEOTIDE SEQUENCE</scope>
</reference>
<dbReference type="GO" id="GO:0070611">
    <property type="term" value="F:histone H3R2 methyltransferase activity"/>
    <property type="evidence" value="ECO:0007669"/>
    <property type="project" value="TreeGrafter"/>
</dbReference>
<protein>
    <recommendedName>
        <fullName evidence="3">type I protein arginine methyltransferase</fullName>
        <ecNumber evidence="3">2.1.1.319</ecNumber>
    </recommendedName>
</protein>
<organism evidence="17 18">
    <name type="scientific">Emiliania huxleyi (strain CCMP1516)</name>
    <dbReference type="NCBI Taxonomy" id="280463"/>
    <lineage>
        <taxon>Eukaryota</taxon>
        <taxon>Haptista</taxon>
        <taxon>Haptophyta</taxon>
        <taxon>Prymnesiophyceae</taxon>
        <taxon>Isochrysidales</taxon>
        <taxon>Noelaerhabdaceae</taxon>
        <taxon>Emiliania</taxon>
    </lineage>
</organism>
<feature type="compositionally biased region" description="Low complexity" evidence="14">
    <location>
        <begin position="380"/>
        <end position="396"/>
    </location>
</feature>
<comment type="catalytic activity">
    <reaction evidence="12">
        <text>L-arginyl-[protein] + 2 S-adenosyl-L-methionine = N(omega),N(omega)-dimethyl-L-arginyl-[protein] + 2 S-adenosyl-L-homocysteine + 2 H(+)</text>
        <dbReference type="Rhea" id="RHEA:48096"/>
        <dbReference type="Rhea" id="RHEA-COMP:10532"/>
        <dbReference type="Rhea" id="RHEA-COMP:11991"/>
        <dbReference type="ChEBI" id="CHEBI:15378"/>
        <dbReference type="ChEBI" id="CHEBI:29965"/>
        <dbReference type="ChEBI" id="CHEBI:57856"/>
        <dbReference type="ChEBI" id="CHEBI:59789"/>
        <dbReference type="ChEBI" id="CHEBI:61897"/>
        <dbReference type="EC" id="2.1.1.319"/>
    </reaction>
</comment>
<feature type="region of interest" description="Disordered" evidence="14">
    <location>
        <begin position="380"/>
        <end position="404"/>
    </location>
</feature>
<dbReference type="Pfam" id="PF22528">
    <property type="entry name" value="PRMT_C"/>
    <property type="match status" value="1"/>
</dbReference>
<name>A0A0D3IRK2_EMIH1</name>
<dbReference type="PANTHER" id="PTHR11006">
    <property type="entry name" value="PROTEIN ARGININE N-METHYLTRANSFERASE"/>
    <property type="match status" value="1"/>
</dbReference>
<dbReference type="Gene3D" id="3.40.50.150">
    <property type="entry name" value="Vaccinia Virus protein VP39"/>
    <property type="match status" value="1"/>
</dbReference>
<evidence type="ECO:0000256" key="10">
    <source>
        <dbReference type="ARBA" id="ARBA00023163"/>
    </source>
</evidence>
<comment type="subcellular location">
    <subcellularLocation>
        <location evidence="2">Cytoplasm</location>
    </subcellularLocation>
    <subcellularLocation>
        <location evidence="1">Nucleus</location>
    </subcellularLocation>
</comment>
<evidence type="ECO:0000256" key="9">
    <source>
        <dbReference type="ARBA" id="ARBA00023015"/>
    </source>
</evidence>
<evidence type="ECO:0000256" key="6">
    <source>
        <dbReference type="ARBA" id="ARBA00022679"/>
    </source>
</evidence>
<dbReference type="GO" id="GO:0035242">
    <property type="term" value="F:protein-arginine omega-N asymmetric methyltransferase activity"/>
    <property type="evidence" value="ECO:0007669"/>
    <property type="project" value="UniProtKB-EC"/>
</dbReference>
<keyword evidence="6 13" id="KW-0808">Transferase</keyword>
<evidence type="ECO:0000313" key="17">
    <source>
        <dbReference type="EnsemblProtists" id="EOD13887"/>
    </source>
</evidence>
<dbReference type="EnsemblProtists" id="EOD13887">
    <property type="protein sequence ID" value="EOD13887"/>
    <property type="gene ID" value="EMIHUDRAFT_66707"/>
</dbReference>
<evidence type="ECO:0000313" key="18">
    <source>
        <dbReference type="Proteomes" id="UP000013827"/>
    </source>
</evidence>
<dbReference type="InterPro" id="IPR055135">
    <property type="entry name" value="PRMT_dom"/>
</dbReference>
<dbReference type="InterPro" id="IPR025799">
    <property type="entry name" value="Arg_MeTrfase"/>
</dbReference>
<dbReference type="GO" id="GO:0032259">
    <property type="term" value="P:methylation"/>
    <property type="evidence" value="ECO:0007669"/>
    <property type="project" value="UniProtKB-KW"/>
</dbReference>
<evidence type="ECO:0000256" key="2">
    <source>
        <dbReference type="ARBA" id="ARBA00004496"/>
    </source>
</evidence>
<evidence type="ECO:0000259" key="16">
    <source>
        <dbReference type="Pfam" id="PF22528"/>
    </source>
</evidence>
<dbReference type="PANTHER" id="PTHR11006:SF10">
    <property type="entry name" value="HISTONE-ARGININE METHYLTRANSFERASE CARMER-RELATED"/>
    <property type="match status" value="1"/>
</dbReference>
<dbReference type="EC" id="2.1.1.319" evidence="3"/>
<dbReference type="GO" id="GO:0005737">
    <property type="term" value="C:cytoplasm"/>
    <property type="evidence" value="ECO:0007669"/>
    <property type="project" value="UniProtKB-SubCell"/>
</dbReference>
<dbReference type="GO" id="GO:0005634">
    <property type="term" value="C:nucleus"/>
    <property type="evidence" value="ECO:0007669"/>
    <property type="project" value="UniProtKB-SubCell"/>
</dbReference>